<accession>A0A1N6FBX4</accession>
<dbReference type="EMBL" id="FSRU01000001">
    <property type="protein sequence ID" value="SIN92714.1"/>
    <property type="molecule type" value="Genomic_DNA"/>
</dbReference>
<organism evidence="1 2">
    <name type="scientific">Paraburkholderia phenazinium</name>
    <dbReference type="NCBI Taxonomy" id="60549"/>
    <lineage>
        <taxon>Bacteria</taxon>
        <taxon>Pseudomonadati</taxon>
        <taxon>Pseudomonadota</taxon>
        <taxon>Betaproteobacteria</taxon>
        <taxon>Burkholderiales</taxon>
        <taxon>Burkholderiaceae</taxon>
        <taxon>Paraburkholderia</taxon>
    </lineage>
</organism>
<dbReference type="OrthoDB" id="8437084at2"/>
<protein>
    <submittedName>
        <fullName evidence="1">p-aminobenzoate N-oxygenase AurF</fullName>
    </submittedName>
</protein>
<name>A0A1N6FBX4_9BURK</name>
<dbReference type="AlphaFoldDB" id="A0A1N6FBX4"/>
<dbReference type="GO" id="GO:0016491">
    <property type="term" value="F:oxidoreductase activity"/>
    <property type="evidence" value="ECO:0007669"/>
    <property type="project" value="InterPro"/>
</dbReference>
<evidence type="ECO:0000313" key="1">
    <source>
        <dbReference type="EMBL" id="SIN92714.1"/>
    </source>
</evidence>
<dbReference type="InterPro" id="IPR025859">
    <property type="entry name" value="AurF/CmlI"/>
</dbReference>
<dbReference type="RefSeq" id="WP_083640180.1">
    <property type="nucleotide sequence ID" value="NZ_FSRU01000001.1"/>
</dbReference>
<sequence>MMTLQSYKSHAESWEQRATIRSRPRRIVEDDGLHYYPLERQPLCAHPAIVDAGDAVRDFILLQSFYKYINDVIIFETEIVNATALKIARGRFAHDFPFACRHDAMSVVIDEDYHAYVAMDYLRQVEVHTGVAALAANHEIELSRAIPRALERVAPPYRDGMELLAVAISENTVTAEVAAFSRDTTLKRSVKGVMSDHLADEGRHSVFWINLVKLYWSEIDEAARSALGETLPVFLKEYLSAELQLAFDRRLIDALDLPAATRREIAGDMVGAYPITSQHPMIVNIRNFFKLSGLLDHAPTRAALASVL</sequence>
<dbReference type="Proteomes" id="UP000185151">
    <property type="component" value="Unassembled WGS sequence"/>
</dbReference>
<evidence type="ECO:0000313" key="2">
    <source>
        <dbReference type="Proteomes" id="UP000185151"/>
    </source>
</evidence>
<gene>
    <name evidence="1" type="ORF">SAMN05444165_0112</name>
</gene>
<dbReference type="InterPro" id="IPR012348">
    <property type="entry name" value="RNR-like"/>
</dbReference>
<reference evidence="1 2" key="1">
    <citation type="submission" date="2016-11" db="EMBL/GenBank/DDBJ databases">
        <authorList>
            <person name="Jaros S."/>
            <person name="Januszkiewicz K."/>
            <person name="Wedrychowicz H."/>
        </authorList>
    </citation>
    <scope>NUCLEOTIDE SEQUENCE [LARGE SCALE GENOMIC DNA]</scope>
    <source>
        <strain evidence="1 2">GAS95</strain>
    </source>
</reference>
<proteinExistence type="predicted"/>
<dbReference type="Pfam" id="PF11583">
    <property type="entry name" value="AurF"/>
    <property type="match status" value="1"/>
</dbReference>
<keyword evidence="2" id="KW-1185">Reference proteome</keyword>
<dbReference type="Gene3D" id="1.10.620.20">
    <property type="entry name" value="Ribonucleotide Reductase, subunit A"/>
    <property type="match status" value="1"/>
</dbReference>